<evidence type="ECO:0000313" key="2">
    <source>
        <dbReference type="EMBL" id="MFC3713421.1"/>
    </source>
</evidence>
<feature type="transmembrane region" description="Helical" evidence="1">
    <location>
        <begin position="189"/>
        <end position="207"/>
    </location>
</feature>
<evidence type="ECO:0000313" key="3">
    <source>
        <dbReference type="Proteomes" id="UP001595615"/>
    </source>
</evidence>
<sequence length="208" mass="21559">MEIQGDTLIAAPRERVWAALNDPAVLARCIEGVESLEKVGDSRFEGKLNAKVGPVRASFTGGVDLQNLNPPTSYTIAGEGKGGVAGFAKGAADVSLTEEALPDGGTGTRLSYVARSTIGGKLAQLGARLVEGTARSYAETFFARLKAEVEGPAPAAEPVAAEIVGDAILEPPSLPVTDTEDSGKGIPPIVWGSVLTLLMVLFIWLMLA</sequence>
<keyword evidence="1" id="KW-0812">Transmembrane</keyword>
<comment type="caution">
    <text evidence="2">The sequence shown here is derived from an EMBL/GenBank/DDBJ whole genome shotgun (WGS) entry which is preliminary data.</text>
</comment>
<dbReference type="InterPro" id="IPR023393">
    <property type="entry name" value="START-like_dom_sf"/>
</dbReference>
<proteinExistence type="predicted"/>
<dbReference type="Pfam" id="PF06240">
    <property type="entry name" value="COXG"/>
    <property type="match status" value="1"/>
</dbReference>
<keyword evidence="1" id="KW-0472">Membrane</keyword>
<dbReference type="Proteomes" id="UP001595615">
    <property type="component" value="Unassembled WGS sequence"/>
</dbReference>
<reference evidence="3" key="1">
    <citation type="journal article" date="2019" name="Int. J. Syst. Evol. Microbiol.">
        <title>The Global Catalogue of Microorganisms (GCM) 10K type strain sequencing project: providing services to taxonomists for standard genome sequencing and annotation.</title>
        <authorList>
            <consortium name="The Broad Institute Genomics Platform"/>
            <consortium name="The Broad Institute Genome Sequencing Center for Infectious Disease"/>
            <person name="Wu L."/>
            <person name="Ma J."/>
        </authorList>
    </citation>
    <scope>NUCLEOTIDE SEQUENCE [LARGE SCALE GENOMIC DNA]</scope>
    <source>
        <strain evidence="3">KCTC 42644</strain>
    </source>
</reference>
<dbReference type="CDD" id="cd05018">
    <property type="entry name" value="CoxG"/>
    <property type="match status" value="1"/>
</dbReference>
<dbReference type="SUPFAM" id="SSF55961">
    <property type="entry name" value="Bet v1-like"/>
    <property type="match status" value="1"/>
</dbReference>
<name>A0ABV7XBZ1_9SPHN</name>
<dbReference type="PANTHER" id="PTHR38588">
    <property type="entry name" value="BLL0334 PROTEIN"/>
    <property type="match status" value="1"/>
</dbReference>
<dbReference type="Gene3D" id="3.30.530.20">
    <property type="match status" value="1"/>
</dbReference>
<gene>
    <name evidence="2" type="ORF">ACFOMD_12615</name>
</gene>
<dbReference type="InterPro" id="IPR010419">
    <property type="entry name" value="CO_DH_gsu"/>
</dbReference>
<organism evidence="2 3">
    <name type="scientific">Sphingoaurantiacus capsulatus</name>
    <dbReference type="NCBI Taxonomy" id="1771310"/>
    <lineage>
        <taxon>Bacteria</taxon>
        <taxon>Pseudomonadati</taxon>
        <taxon>Pseudomonadota</taxon>
        <taxon>Alphaproteobacteria</taxon>
        <taxon>Sphingomonadales</taxon>
        <taxon>Sphingosinicellaceae</taxon>
        <taxon>Sphingoaurantiacus</taxon>
    </lineage>
</organism>
<keyword evidence="1" id="KW-1133">Transmembrane helix</keyword>
<protein>
    <submittedName>
        <fullName evidence="2">CoxG family protein</fullName>
    </submittedName>
</protein>
<dbReference type="EMBL" id="JBHRXV010000011">
    <property type="protein sequence ID" value="MFC3713421.1"/>
    <property type="molecule type" value="Genomic_DNA"/>
</dbReference>
<keyword evidence="3" id="KW-1185">Reference proteome</keyword>
<accession>A0ABV7XBZ1</accession>
<dbReference type="RefSeq" id="WP_380861900.1">
    <property type="nucleotide sequence ID" value="NZ_JBHRXV010000011.1"/>
</dbReference>
<dbReference type="PANTHER" id="PTHR38588:SF1">
    <property type="entry name" value="BLL0334 PROTEIN"/>
    <property type="match status" value="1"/>
</dbReference>
<evidence type="ECO:0000256" key="1">
    <source>
        <dbReference type="SAM" id="Phobius"/>
    </source>
</evidence>